<comment type="function">
    <text evidence="4">Formation of pseudouridine at positions 38, 39 and 40 in the anticodon stem and loop of transfer RNAs.</text>
</comment>
<dbReference type="InterPro" id="IPR020103">
    <property type="entry name" value="PsdUridine_synth_cat_dom_sf"/>
</dbReference>
<gene>
    <name evidence="4" type="primary">truA</name>
    <name evidence="9" type="ORF">A9200_08565</name>
</gene>
<dbReference type="InterPro" id="IPR020097">
    <property type="entry name" value="PsdUridine_synth_TruA_a/b_dom"/>
</dbReference>
<keyword evidence="2 4" id="KW-0819">tRNA processing</keyword>
<evidence type="ECO:0000313" key="9">
    <source>
        <dbReference type="EMBL" id="OBR36472.1"/>
    </source>
</evidence>
<keyword evidence="3 4" id="KW-0413">Isomerase</keyword>
<sequence length="249" mass="28457">MNFFIQFSYFGKSYHGWQNQPNAITIQEVLENAMSTLLNNPISLMGAGRTDTGVHAKEMYAHFEIETFENIPEFVFKLNSFLPNDIAVERIFEVNVDAHARFHATARTYEYHISRKKDPFSIDNAYFVKKDLDVEQMNIAAKLLLGKRDFECFSKSNTDVFTNICDLKEAYWIEKNDMLIFTITADRFLRNMVRAIVGTLINVGLGKYSADYVNTILKSKDRTKAGVSVPAKGLYLTSIVYPNTILKNG</sequence>
<dbReference type="RefSeq" id="WP_068485985.1">
    <property type="nucleotide sequence ID" value="NZ_CP018760.1"/>
</dbReference>
<dbReference type="PIRSF" id="PIRSF001430">
    <property type="entry name" value="tRNA_psdUrid_synth"/>
    <property type="match status" value="1"/>
</dbReference>
<evidence type="ECO:0000256" key="3">
    <source>
        <dbReference type="ARBA" id="ARBA00023235"/>
    </source>
</evidence>
<evidence type="ECO:0000256" key="1">
    <source>
        <dbReference type="ARBA" id="ARBA00009375"/>
    </source>
</evidence>
<evidence type="ECO:0000256" key="7">
    <source>
        <dbReference type="RuleBase" id="RU003792"/>
    </source>
</evidence>
<dbReference type="Proteomes" id="UP000092164">
    <property type="component" value="Unassembled WGS sequence"/>
</dbReference>
<dbReference type="SUPFAM" id="SSF55120">
    <property type="entry name" value="Pseudouridine synthase"/>
    <property type="match status" value="1"/>
</dbReference>
<evidence type="ECO:0000256" key="6">
    <source>
        <dbReference type="PIRSR" id="PIRSR001430-2"/>
    </source>
</evidence>
<comment type="caution">
    <text evidence="4">Lacks conserved residue(s) required for the propagation of feature annotation.</text>
</comment>
<protein>
    <recommendedName>
        <fullName evidence="4">tRNA pseudouridine synthase A</fullName>
        <ecNumber evidence="4">5.4.99.12</ecNumber>
    </recommendedName>
    <alternativeName>
        <fullName evidence="4">tRNA pseudouridine(38-40) synthase</fullName>
    </alternativeName>
    <alternativeName>
        <fullName evidence="4">tRNA pseudouridylate synthase I</fullName>
    </alternativeName>
    <alternativeName>
        <fullName evidence="4">tRNA-uridine isomerase I</fullName>
    </alternativeName>
</protein>
<feature type="active site" description="Nucleophile" evidence="4 5">
    <location>
        <position position="51"/>
    </location>
</feature>
<dbReference type="STRING" id="1836467.BTR34_12670"/>
<dbReference type="NCBIfam" id="TIGR00071">
    <property type="entry name" value="hisT_truA"/>
    <property type="match status" value="1"/>
</dbReference>
<comment type="caution">
    <text evidence="9">The sequence shown here is derived from an EMBL/GenBank/DDBJ whole genome shotgun (WGS) entry which is preliminary data.</text>
</comment>
<comment type="similarity">
    <text evidence="1 4 7">Belongs to the tRNA pseudouridine synthase TruA family.</text>
</comment>
<dbReference type="InterPro" id="IPR020094">
    <property type="entry name" value="TruA/RsuA/RluB/E/F_N"/>
</dbReference>
<evidence type="ECO:0000256" key="4">
    <source>
        <dbReference type="HAMAP-Rule" id="MF_00171"/>
    </source>
</evidence>
<dbReference type="HAMAP" id="MF_00171">
    <property type="entry name" value="TruA"/>
    <property type="match status" value="1"/>
</dbReference>
<evidence type="ECO:0000313" key="10">
    <source>
        <dbReference type="Proteomes" id="UP000092164"/>
    </source>
</evidence>
<feature type="domain" description="Pseudouridine synthase I TruA alpha/beta" evidence="8">
    <location>
        <begin position="8"/>
        <end position="102"/>
    </location>
</feature>
<dbReference type="CDD" id="cd02570">
    <property type="entry name" value="PseudoU_synth_EcTruA"/>
    <property type="match status" value="1"/>
</dbReference>
<organism evidence="9 10">
    <name type="scientific">Maribacter hydrothermalis</name>
    <dbReference type="NCBI Taxonomy" id="1836467"/>
    <lineage>
        <taxon>Bacteria</taxon>
        <taxon>Pseudomonadati</taxon>
        <taxon>Bacteroidota</taxon>
        <taxon>Flavobacteriia</taxon>
        <taxon>Flavobacteriales</taxon>
        <taxon>Flavobacteriaceae</taxon>
        <taxon>Maribacter</taxon>
    </lineage>
</organism>
<dbReference type="Gene3D" id="3.30.70.660">
    <property type="entry name" value="Pseudouridine synthase I, catalytic domain, C-terminal subdomain"/>
    <property type="match status" value="1"/>
</dbReference>
<name>A0A1B7Z174_9FLAO</name>
<dbReference type="PANTHER" id="PTHR11142">
    <property type="entry name" value="PSEUDOURIDYLATE SYNTHASE"/>
    <property type="match status" value="1"/>
</dbReference>
<dbReference type="GO" id="GO:0031119">
    <property type="term" value="P:tRNA pseudouridine synthesis"/>
    <property type="evidence" value="ECO:0007669"/>
    <property type="project" value="UniProtKB-UniRule"/>
</dbReference>
<dbReference type="Pfam" id="PF01416">
    <property type="entry name" value="PseudoU_synth_1"/>
    <property type="match status" value="2"/>
</dbReference>
<dbReference type="FunFam" id="3.30.70.580:FF:000001">
    <property type="entry name" value="tRNA pseudouridine synthase A"/>
    <property type="match status" value="1"/>
</dbReference>
<dbReference type="InterPro" id="IPR020095">
    <property type="entry name" value="PsdUridine_synth_TruA_C"/>
</dbReference>
<dbReference type="GO" id="GO:0003723">
    <property type="term" value="F:RNA binding"/>
    <property type="evidence" value="ECO:0007669"/>
    <property type="project" value="InterPro"/>
</dbReference>
<dbReference type="GO" id="GO:0160147">
    <property type="term" value="F:tRNA pseudouridine(38-40) synthase activity"/>
    <property type="evidence" value="ECO:0007669"/>
    <property type="project" value="UniProtKB-EC"/>
</dbReference>
<dbReference type="OrthoDB" id="9811823at2"/>
<comment type="catalytic activity">
    <reaction evidence="4 7">
        <text>uridine(38/39/40) in tRNA = pseudouridine(38/39/40) in tRNA</text>
        <dbReference type="Rhea" id="RHEA:22376"/>
        <dbReference type="Rhea" id="RHEA-COMP:10085"/>
        <dbReference type="Rhea" id="RHEA-COMP:10087"/>
        <dbReference type="ChEBI" id="CHEBI:65314"/>
        <dbReference type="ChEBI" id="CHEBI:65315"/>
        <dbReference type="EC" id="5.4.99.12"/>
    </reaction>
</comment>
<dbReference type="KEGG" id="mart:BTR34_12670"/>
<dbReference type="InterPro" id="IPR001406">
    <property type="entry name" value="PsdUridine_synth_TruA"/>
</dbReference>
<dbReference type="EMBL" id="LZFP01000045">
    <property type="protein sequence ID" value="OBR36472.1"/>
    <property type="molecule type" value="Genomic_DNA"/>
</dbReference>
<dbReference type="Gene3D" id="3.30.70.580">
    <property type="entry name" value="Pseudouridine synthase I, catalytic domain, N-terminal subdomain"/>
    <property type="match status" value="1"/>
</dbReference>
<evidence type="ECO:0000256" key="2">
    <source>
        <dbReference type="ARBA" id="ARBA00022694"/>
    </source>
</evidence>
<accession>A0A1B7Z174</accession>
<reference evidence="10" key="1">
    <citation type="submission" date="2016-06" db="EMBL/GenBank/DDBJ databases">
        <authorList>
            <person name="Zhan P."/>
        </authorList>
    </citation>
    <scope>NUCLEOTIDE SEQUENCE [LARGE SCALE GENOMIC DNA]</scope>
    <source>
        <strain evidence="10">T28</strain>
    </source>
</reference>
<evidence type="ECO:0000256" key="5">
    <source>
        <dbReference type="PIRSR" id="PIRSR001430-1"/>
    </source>
</evidence>
<comment type="subunit">
    <text evidence="4">Homodimer.</text>
</comment>
<dbReference type="PANTHER" id="PTHR11142:SF0">
    <property type="entry name" value="TRNA PSEUDOURIDINE SYNTHASE-LIKE 1"/>
    <property type="match status" value="1"/>
</dbReference>
<feature type="domain" description="Pseudouridine synthase I TruA alpha/beta" evidence="8">
    <location>
        <begin position="140"/>
        <end position="242"/>
    </location>
</feature>
<evidence type="ECO:0000259" key="8">
    <source>
        <dbReference type="Pfam" id="PF01416"/>
    </source>
</evidence>
<feature type="binding site" evidence="4 6">
    <location>
        <position position="109"/>
    </location>
    <ligand>
        <name>substrate</name>
    </ligand>
</feature>
<keyword evidence="10" id="KW-1185">Reference proteome</keyword>
<proteinExistence type="inferred from homology"/>
<dbReference type="AlphaFoldDB" id="A0A1B7Z174"/>
<dbReference type="EC" id="5.4.99.12" evidence="4"/>